<dbReference type="Pfam" id="PF18967">
    <property type="entry name" value="PycTM"/>
    <property type="match status" value="1"/>
</dbReference>
<dbReference type="EMBL" id="BAAARY010000015">
    <property type="protein sequence ID" value="GAA2528396.1"/>
    <property type="molecule type" value="Genomic_DNA"/>
</dbReference>
<evidence type="ECO:0000256" key="2">
    <source>
        <dbReference type="ARBA" id="ARBA00022475"/>
    </source>
</evidence>
<sequence>MTADATAHRLDATWRALQQVQEAIRFADVKAGAVLTIAGVFTGLIVHTGVPGRVGSRTGLLVGSVLVVVVGSALLALATLAPRPAEEAMGAVHQSGRLARQYRCDKELFLSDWLRASSDPATLSDALAEQLWRANIIADDKFRRVALALRLLYAAVALWLAAVVFI</sequence>
<feature type="transmembrane region" description="Helical" evidence="8">
    <location>
        <begin position="31"/>
        <end position="48"/>
    </location>
</feature>
<reference evidence="11" key="1">
    <citation type="journal article" date="2019" name="Int. J. Syst. Evol. Microbiol.">
        <title>The Global Catalogue of Microorganisms (GCM) 10K type strain sequencing project: providing services to taxonomists for standard genome sequencing and annotation.</title>
        <authorList>
            <consortium name="The Broad Institute Genomics Platform"/>
            <consortium name="The Broad Institute Genome Sequencing Center for Infectious Disease"/>
            <person name="Wu L."/>
            <person name="Ma J."/>
        </authorList>
    </citation>
    <scope>NUCLEOTIDE SEQUENCE [LARGE SCALE GENOMIC DNA]</scope>
    <source>
        <strain evidence="11">JCM 3367</strain>
    </source>
</reference>
<feature type="domain" description="Pycsar effector protein" evidence="9">
    <location>
        <begin position="13"/>
        <end position="165"/>
    </location>
</feature>
<evidence type="ECO:0000256" key="6">
    <source>
        <dbReference type="ARBA" id="ARBA00023118"/>
    </source>
</evidence>
<keyword evidence="4" id="KW-0547">Nucleotide-binding</keyword>
<comment type="caution">
    <text evidence="10">The sequence shown here is derived from an EMBL/GenBank/DDBJ whole genome shotgun (WGS) entry which is preliminary data.</text>
</comment>
<evidence type="ECO:0000256" key="5">
    <source>
        <dbReference type="ARBA" id="ARBA00022989"/>
    </source>
</evidence>
<evidence type="ECO:0000256" key="8">
    <source>
        <dbReference type="SAM" id="Phobius"/>
    </source>
</evidence>
<evidence type="ECO:0000256" key="4">
    <source>
        <dbReference type="ARBA" id="ARBA00022741"/>
    </source>
</evidence>
<protein>
    <recommendedName>
        <fullName evidence="9">Pycsar effector protein domain-containing protein</fullName>
    </recommendedName>
</protein>
<gene>
    <name evidence="10" type="ORF">GCM10010201_29190</name>
</gene>
<keyword evidence="2" id="KW-1003">Cell membrane</keyword>
<comment type="subcellular location">
    <subcellularLocation>
        <location evidence="1">Cell membrane</location>
    </subcellularLocation>
</comment>
<keyword evidence="11" id="KW-1185">Reference proteome</keyword>
<evidence type="ECO:0000256" key="3">
    <source>
        <dbReference type="ARBA" id="ARBA00022692"/>
    </source>
</evidence>
<evidence type="ECO:0000256" key="1">
    <source>
        <dbReference type="ARBA" id="ARBA00004236"/>
    </source>
</evidence>
<evidence type="ECO:0000259" key="9">
    <source>
        <dbReference type="Pfam" id="PF18967"/>
    </source>
</evidence>
<proteinExistence type="predicted"/>
<feature type="transmembrane region" description="Helical" evidence="8">
    <location>
        <begin position="147"/>
        <end position="165"/>
    </location>
</feature>
<name>A0ABP6AYM1_9ACTN</name>
<evidence type="ECO:0000313" key="10">
    <source>
        <dbReference type="EMBL" id="GAA2528396.1"/>
    </source>
</evidence>
<dbReference type="InterPro" id="IPR043760">
    <property type="entry name" value="PycTM_dom"/>
</dbReference>
<keyword evidence="5 8" id="KW-1133">Transmembrane helix</keyword>
<organism evidence="10 11">
    <name type="scientific">Pilimelia columellifera subsp. columellifera</name>
    <dbReference type="NCBI Taxonomy" id="706583"/>
    <lineage>
        <taxon>Bacteria</taxon>
        <taxon>Bacillati</taxon>
        <taxon>Actinomycetota</taxon>
        <taxon>Actinomycetes</taxon>
        <taxon>Micromonosporales</taxon>
        <taxon>Micromonosporaceae</taxon>
        <taxon>Pilimelia</taxon>
    </lineage>
</organism>
<keyword evidence="3 8" id="KW-0812">Transmembrane</keyword>
<keyword evidence="7 8" id="KW-0472">Membrane</keyword>
<evidence type="ECO:0000313" key="11">
    <source>
        <dbReference type="Proteomes" id="UP001499978"/>
    </source>
</evidence>
<keyword evidence="6" id="KW-0051">Antiviral defense</keyword>
<dbReference type="RefSeq" id="WP_344173373.1">
    <property type="nucleotide sequence ID" value="NZ_BAAARY010000015.1"/>
</dbReference>
<feature type="transmembrane region" description="Helical" evidence="8">
    <location>
        <begin position="60"/>
        <end position="81"/>
    </location>
</feature>
<dbReference type="Proteomes" id="UP001499978">
    <property type="component" value="Unassembled WGS sequence"/>
</dbReference>
<accession>A0ABP6AYM1</accession>
<evidence type="ECO:0000256" key="7">
    <source>
        <dbReference type="ARBA" id="ARBA00023136"/>
    </source>
</evidence>